<reference evidence="2" key="1">
    <citation type="submission" date="2014-07" db="EMBL/GenBank/DDBJ databases">
        <title>Identification of a novel salt tolerance gene in wild soybean by whole-genome sequencing.</title>
        <authorList>
            <person name="Lam H.-M."/>
            <person name="Qi X."/>
            <person name="Li M.-W."/>
            <person name="Liu X."/>
            <person name="Xie M."/>
            <person name="Ni M."/>
            <person name="Xu X."/>
        </authorList>
    </citation>
    <scope>NUCLEOTIDE SEQUENCE [LARGE SCALE GENOMIC DNA]</scope>
    <source>
        <tissue evidence="2">Root</tissue>
    </source>
</reference>
<gene>
    <name evidence="2" type="ORF">glysoja_024261</name>
</gene>
<evidence type="ECO:0000256" key="1">
    <source>
        <dbReference type="SAM" id="MobiDB-lite"/>
    </source>
</evidence>
<dbReference type="EMBL" id="KN668844">
    <property type="protein sequence ID" value="KHN04900.1"/>
    <property type="molecule type" value="Genomic_DNA"/>
</dbReference>
<feature type="compositionally biased region" description="Basic and acidic residues" evidence="1">
    <location>
        <begin position="23"/>
        <end position="33"/>
    </location>
</feature>
<dbReference type="Proteomes" id="UP000053555">
    <property type="component" value="Unassembled WGS sequence"/>
</dbReference>
<dbReference type="AlphaFoldDB" id="A0A0B2P6E0"/>
<protein>
    <submittedName>
        <fullName evidence="2">Agamous-like MADS-box protein AGL17</fullName>
    </submittedName>
</protein>
<proteinExistence type="predicted"/>
<organism evidence="2">
    <name type="scientific">Glycine soja</name>
    <name type="common">Wild soybean</name>
    <dbReference type="NCBI Taxonomy" id="3848"/>
    <lineage>
        <taxon>Eukaryota</taxon>
        <taxon>Viridiplantae</taxon>
        <taxon>Streptophyta</taxon>
        <taxon>Embryophyta</taxon>
        <taxon>Tracheophyta</taxon>
        <taxon>Spermatophyta</taxon>
        <taxon>Magnoliopsida</taxon>
        <taxon>eudicotyledons</taxon>
        <taxon>Gunneridae</taxon>
        <taxon>Pentapetalae</taxon>
        <taxon>rosids</taxon>
        <taxon>fabids</taxon>
        <taxon>Fabales</taxon>
        <taxon>Fabaceae</taxon>
        <taxon>Papilionoideae</taxon>
        <taxon>50 kb inversion clade</taxon>
        <taxon>NPAAA clade</taxon>
        <taxon>indigoferoid/millettioid clade</taxon>
        <taxon>Phaseoleae</taxon>
        <taxon>Glycine</taxon>
        <taxon>Glycine subgen. Soja</taxon>
    </lineage>
</organism>
<name>A0A0B2P6E0_GLYSO</name>
<feature type="region of interest" description="Disordered" evidence="1">
    <location>
        <begin position="23"/>
        <end position="43"/>
    </location>
</feature>
<sequence length="127" mass="14335">MHKITNILRTQAIDGRTAIWSECEKPTRSRESTGTESPRCPYEKGQEQILKDEIQELNRKGNLIFQENVELYKKVFGTTDMATTSRNAFVPLSYGMHAAGGNPQELVQLQLCQPEQEVCETSDTATK</sequence>
<evidence type="ECO:0000313" key="2">
    <source>
        <dbReference type="EMBL" id="KHN04900.1"/>
    </source>
</evidence>
<accession>A0A0B2P6E0</accession>